<feature type="transmembrane region" description="Helical" evidence="2">
    <location>
        <begin position="75"/>
        <end position="97"/>
    </location>
</feature>
<evidence type="ECO:0000256" key="2">
    <source>
        <dbReference type="SAM" id="Phobius"/>
    </source>
</evidence>
<dbReference type="EMBL" id="JAFFZM010000014">
    <property type="protein sequence ID" value="MBO8201106.1"/>
    <property type="molecule type" value="Genomic_DNA"/>
</dbReference>
<feature type="region of interest" description="Disordered" evidence="1">
    <location>
        <begin position="191"/>
        <end position="221"/>
    </location>
</feature>
<dbReference type="Proteomes" id="UP000721954">
    <property type="component" value="Unassembled WGS sequence"/>
</dbReference>
<organism evidence="3 4">
    <name type="scientific">Streptomyces smyrnaeus</name>
    <dbReference type="NCBI Taxonomy" id="1387713"/>
    <lineage>
        <taxon>Bacteria</taxon>
        <taxon>Bacillati</taxon>
        <taxon>Actinomycetota</taxon>
        <taxon>Actinomycetes</taxon>
        <taxon>Kitasatosporales</taxon>
        <taxon>Streptomycetaceae</taxon>
        <taxon>Streptomyces</taxon>
    </lineage>
</organism>
<reference evidence="3 4" key="1">
    <citation type="submission" date="2021-02" db="EMBL/GenBank/DDBJ databases">
        <title>Streptomyces spirodelae sp. nov., isolated from duckweed.</title>
        <authorList>
            <person name="Saimee Y."/>
            <person name="Duangmal K."/>
        </authorList>
    </citation>
    <scope>NUCLEOTIDE SEQUENCE [LARGE SCALE GENOMIC DNA]</scope>
    <source>
        <strain evidence="3 4">DSM 42105</strain>
    </source>
</reference>
<protein>
    <submittedName>
        <fullName evidence="3">Uncharacterized protein</fullName>
    </submittedName>
</protein>
<comment type="caution">
    <text evidence="3">The sequence shown here is derived from an EMBL/GenBank/DDBJ whole genome shotgun (WGS) entry which is preliminary data.</text>
</comment>
<feature type="transmembrane region" description="Helical" evidence="2">
    <location>
        <begin position="41"/>
        <end position="63"/>
    </location>
</feature>
<feature type="transmembrane region" description="Helical" evidence="2">
    <location>
        <begin position="257"/>
        <end position="282"/>
    </location>
</feature>
<feature type="transmembrane region" description="Helical" evidence="2">
    <location>
        <begin position="317"/>
        <end position="336"/>
    </location>
</feature>
<feature type="region of interest" description="Disordered" evidence="1">
    <location>
        <begin position="1"/>
        <end position="24"/>
    </location>
</feature>
<evidence type="ECO:0000313" key="3">
    <source>
        <dbReference type="EMBL" id="MBO8201106.1"/>
    </source>
</evidence>
<keyword evidence="2" id="KW-0472">Membrane</keyword>
<feature type="transmembrane region" description="Helical" evidence="2">
    <location>
        <begin position="416"/>
        <end position="437"/>
    </location>
</feature>
<dbReference type="GeneID" id="96261443"/>
<gene>
    <name evidence="3" type="ORF">JW613_22805</name>
</gene>
<feature type="transmembrane region" description="Helical" evidence="2">
    <location>
        <begin position="288"/>
        <end position="305"/>
    </location>
</feature>
<dbReference type="RefSeq" id="WP_209212765.1">
    <property type="nucleotide sequence ID" value="NZ_JAFFZM010000014.1"/>
</dbReference>
<evidence type="ECO:0000313" key="4">
    <source>
        <dbReference type="Proteomes" id="UP000721954"/>
    </source>
</evidence>
<keyword evidence="2" id="KW-0812">Transmembrane</keyword>
<evidence type="ECO:0000256" key="1">
    <source>
        <dbReference type="SAM" id="MobiDB-lite"/>
    </source>
</evidence>
<feature type="transmembrane region" description="Helical" evidence="2">
    <location>
        <begin position="129"/>
        <end position="154"/>
    </location>
</feature>
<feature type="transmembrane region" description="Helical" evidence="2">
    <location>
        <begin position="166"/>
        <end position="186"/>
    </location>
</feature>
<accession>A0ABS3Y0H6</accession>
<keyword evidence="4" id="KW-1185">Reference proteome</keyword>
<sequence length="455" mass="48539">MARTAGIQRAANGGEPAGDDTPDDRAYGEALVRAELAPGELFTRIALIVGLCAGCGFLASGIYDYTHVSRPKGLAANLSLVTGAALVPATLALLLPLRSKSRDRRRLIELYGVPARRGRTEQALRGRRAGWWTACVLAFFLAFIFLAAGLTQAFSSDPYEEPDPTVYGALLAWAVILTAAGCAGTAKVRRYRPRPDAPTGGTYQAGSPALGGRMRRPVRPASPRAPLYSRLGSQPAAPHRLSPRLDARLQRLSRPAAVALATAATLVGCALAAGIMLVPRYVGGGRPLFWVLVAVTAGYLIVLLLELTHYGPRRRYLLLVIFAGIALFPIAGHGYSTSVLLERGEWVRVQMTEVHHHAKGGPTCDLRPLSPGNVTADDNLTISCDEDEAGDILRVFADPEGDVRPRRSEPTGLTSFFVGSAIADTVLVGCAVGAALYGHRRRRELGLNTGEGDHR</sequence>
<name>A0ABS3Y0H6_9ACTN</name>
<keyword evidence="2" id="KW-1133">Transmembrane helix</keyword>
<proteinExistence type="predicted"/>